<evidence type="ECO:0000256" key="1">
    <source>
        <dbReference type="SAM" id="Phobius"/>
    </source>
</evidence>
<feature type="transmembrane region" description="Helical" evidence="1">
    <location>
        <begin position="132"/>
        <end position="151"/>
    </location>
</feature>
<proteinExistence type="predicted"/>
<name>A0A7K1LJN3_9MICC</name>
<keyword evidence="3" id="KW-1185">Reference proteome</keyword>
<comment type="caution">
    <text evidence="2">The sequence shown here is derived from an EMBL/GenBank/DDBJ whole genome shotgun (WGS) entry which is preliminary data.</text>
</comment>
<evidence type="ECO:0000313" key="3">
    <source>
        <dbReference type="Proteomes" id="UP000462152"/>
    </source>
</evidence>
<dbReference type="RefSeq" id="WP_129316127.1">
    <property type="nucleotide sequence ID" value="NZ_NOIQ01000018.1"/>
</dbReference>
<sequence>MAQDNDAPLLPRWGYTKLGRRKIPAWKPALALGLVTDGVASLLAAFLTTSDPFNALAFFVFLVFLWAPLTMLWWVALVDRKTVRGATRDPEKSIESTWYSGAAEGVFHDLMIIMGLGAVATTWWKPSFDTSWFFLGACVVMMLDFSLRYAILRARS</sequence>
<reference evidence="2 3" key="1">
    <citation type="submission" date="2019-12" db="EMBL/GenBank/DDBJ databases">
        <authorList>
            <person name="Li J."/>
            <person name="Shi Y."/>
            <person name="Xu G."/>
            <person name="Xiao D."/>
            <person name="Ran X."/>
        </authorList>
    </citation>
    <scope>NUCLEOTIDE SEQUENCE [LARGE SCALE GENOMIC DNA]</scope>
    <source>
        <strain evidence="2 3">JCM 15915</strain>
    </source>
</reference>
<keyword evidence="1" id="KW-0812">Transmembrane</keyword>
<keyword evidence="1" id="KW-0472">Membrane</keyword>
<feature type="transmembrane region" description="Helical" evidence="1">
    <location>
        <begin position="29"/>
        <end position="49"/>
    </location>
</feature>
<dbReference type="AlphaFoldDB" id="A0A7K1LJN3"/>
<keyword evidence="1" id="KW-1133">Transmembrane helix</keyword>
<gene>
    <name evidence="2" type="ORF">GMA10_09285</name>
</gene>
<dbReference type="EMBL" id="WOGT01000005">
    <property type="protein sequence ID" value="MUN55398.1"/>
    <property type="molecule type" value="Genomic_DNA"/>
</dbReference>
<dbReference type="OrthoDB" id="4883526at2"/>
<accession>A0A7K1LJN3</accession>
<feature type="transmembrane region" description="Helical" evidence="1">
    <location>
        <begin position="98"/>
        <end position="120"/>
    </location>
</feature>
<feature type="transmembrane region" description="Helical" evidence="1">
    <location>
        <begin position="55"/>
        <end position="77"/>
    </location>
</feature>
<dbReference type="Proteomes" id="UP000462152">
    <property type="component" value="Unassembled WGS sequence"/>
</dbReference>
<organism evidence="2 3">
    <name type="scientific">Rothia koreensis</name>
    <dbReference type="NCBI Taxonomy" id="592378"/>
    <lineage>
        <taxon>Bacteria</taxon>
        <taxon>Bacillati</taxon>
        <taxon>Actinomycetota</taxon>
        <taxon>Actinomycetes</taxon>
        <taxon>Micrococcales</taxon>
        <taxon>Micrococcaceae</taxon>
        <taxon>Rothia</taxon>
    </lineage>
</organism>
<protein>
    <submittedName>
        <fullName evidence="2">Uncharacterized protein</fullName>
    </submittedName>
</protein>
<evidence type="ECO:0000313" key="2">
    <source>
        <dbReference type="EMBL" id="MUN55398.1"/>
    </source>
</evidence>